<dbReference type="EMBL" id="CP016199">
    <property type="protein sequence ID" value="ASS37045.1"/>
    <property type="molecule type" value="Genomic_DNA"/>
</dbReference>
<evidence type="ECO:0000313" key="3">
    <source>
        <dbReference type="Proteomes" id="UP000214689"/>
    </source>
</evidence>
<protein>
    <submittedName>
        <fullName evidence="2">Recombinase</fullName>
    </submittedName>
</protein>
<feature type="transmembrane region" description="Helical" evidence="1">
    <location>
        <begin position="47"/>
        <end position="68"/>
    </location>
</feature>
<dbReference type="Proteomes" id="UP000214689">
    <property type="component" value="Chromosome"/>
</dbReference>
<gene>
    <name evidence="2" type="ORF">AXF17_00165</name>
</gene>
<sequence length="138" mass="15215">MDKNRRVQLIVIAGLVLTIISLFLTLYKASFLGENVSDSIYNAYKSQGRTGTVFLFLIAPILATLFVLLKKRIPVIIFGLLQCGLWALLTSTFKDEFKGYKVEFSYGPGFYVGLIGAIVIVVGGIVAIATKAFKKEEK</sequence>
<keyword evidence="1" id="KW-0472">Membrane</keyword>
<keyword evidence="1" id="KW-0812">Transmembrane</keyword>
<feature type="transmembrane region" description="Helical" evidence="1">
    <location>
        <begin position="73"/>
        <end position="89"/>
    </location>
</feature>
<keyword evidence="3" id="KW-1185">Reference proteome</keyword>
<feature type="transmembrane region" description="Helical" evidence="1">
    <location>
        <begin position="7"/>
        <end position="27"/>
    </location>
</feature>
<evidence type="ECO:0000256" key="1">
    <source>
        <dbReference type="SAM" id="Phobius"/>
    </source>
</evidence>
<name>A0A223AQ15_9FIRM</name>
<accession>A0A223AQ15</accession>
<proteinExistence type="predicted"/>
<keyword evidence="1" id="KW-1133">Transmembrane helix</keyword>
<organism evidence="2 3">
    <name type="scientific">Mogibacterium pumilum</name>
    <dbReference type="NCBI Taxonomy" id="86332"/>
    <lineage>
        <taxon>Bacteria</taxon>
        <taxon>Bacillati</taxon>
        <taxon>Bacillota</taxon>
        <taxon>Clostridia</taxon>
        <taxon>Peptostreptococcales</taxon>
        <taxon>Anaerovoracaceae</taxon>
        <taxon>Mogibacterium</taxon>
    </lineage>
</organism>
<feature type="transmembrane region" description="Helical" evidence="1">
    <location>
        <begin position="109"/>
        <end position="129"/>
    </location>
</feature>
<dbReference type="AlphaFoldDB" id="A0A223AQ15"/>
<dbReference type="RefSeq" id="WP_094233260.1">
    <property type="nucleotide sequence ID" value="NZ_CP016199.1"/>
</dbReference>
<dbReference type="OrthoDB" id="2082898at2"/>
<evidence type="ECO:0000313" key="2">
    <source>
        <dbReference type="EMBL" id="ASS37045.1"/>
    </source>
</evidence>
<reference evidence="3" key="1">
    <citation type="submission" date="2016-05" db="EMBL/GenBank/DDBJ databases">
        <authorList>
            <person name="Holder M.E."/>
            <person name="Ajami N.J."/>
            <person name="Petrosino J.F."/>
        </authorList>
    </citation>
    <scope>NUCLEOTIDE SEQUENCE [LARGE SCALE GENOMIC DNA]</scope>
    <source>
        <strain evidence="3">ATCC 700696</strain>
    </source>
</reference>